<comment type="caution">
    <text evidence="1">The sequence shown here is derived from an EMBL/GenBank/DDBJ whole genome shotgun (WGS) entry which is preliminary data.</text>
</comment>
<sequence>MLFRYVETVFASHNYLLYSTLHSQNFVNGVKSSLKCFSMRVEWRPENGDGEVVVCVKHAFEVLIRGVGDVLWIFHLKCMMLYDCQEMNIMHQYKKDLRLKNE</sequence>
<accession>A0AAV7GY22</accession>
<gene>
    <name evidence="1" type="ORF">IEQ34_009211</name>
</gene>
<proteinExistence type="predicted"/>
<dbReference type="EMBL" id="JAGFBR010000009">
    <property type="protein sequence ID" value="KAH0461636.1"/>
    <property type="molecule type" value="Genomic_DNA"/>
</dbReference>
<name>A0AAV7GY22_DENCH</name>
<dbReference type="Proteomes" id="UP000775213">
    <property type="component" value="Unassembled WGS sequence"/>
</dbReference>
<evidence type="ECO:0000313" key="2">
    <source>
        <dbReference type="Proteomes" id="UP000775213"/>
    </source>
</evidence>
<dbReference type="AlphaFoldDB" id="A0AAV7GY22"/>
<keyword evidence="2" id="KW-1185">Reference proteome</keyword>
<protein>
    <submittedName>
        <fullName evidence="1">Uncharacterized protein</fullName>
    </submittedName>
</protein>
<organism evidence="1 2">
    <name type="scientific">Dendrobium chrysotoxum</name>
    <name type="common">Orchid</name>
    <dbReference type="NCBI Taxonomy" id="161865"/>
    <lineage>
        <taxon>Eukaryota</taxon>
        <taxon>Viridiplantae</taxon>
        <taxon>Streptophyta</taxon>
        <taxon>Embryophyta</taxon>
        <taxon>Tracheophyta</taxon>
        <taxon>Spermatophyta</taxon>
        <taxon>Magnoliopsida</taxon>
        <taxon>Liliopsida</taxon>
        <taxon>Asparagales</taxon>
        <taxon>Orchidaceae</taxon>
        <taxon>Epidendroideae</taxon>
        <taxon>Malaxideae</taxon>
        <taxon>Dendrobiinae</taxon>
        <taxon>Dendrobium</taxon>
    </lineage>
</organism>
<reference evidence="1 2" key="1">
    <citation type="journal article" date="2021" name="Hortic Res">
        <title>Chromosome-scale assembly of the Dendrobium chrysotoxum genome enhances the understanding of orchid evolution.</title>
        <authorList>
            <person name="Zhang Y."/>
            <person name="Zhang G.Q."/>
            <person name="Zhang D."/>
            <person name="Liu X.D."/>
            <person name="Xu X.Y."/>
            <person name="Sun W.H."/>
            <person name="Yu X."/>
            <person name="Zhu X."/>
            <person name="Wang Z.W."/>
            <person name="Zhao X."/>
            <person name="Zhong W.Y."/>
            <person name="Chen H."/>
            <person name="Yin W.L."/>
            <person name="Huang T."/>
            <person name="Niu S.C."/>
            <person name="Liu Z.J."/>
        </authorList>
    </citation>
    <scope>NUCLEOTIDE SEQUENCE [LARGE SCALE GENOMIC DNA]</scope>
    <source>
        <strain evidence="1">Lindl</strain>
    </source>
</reference>
<evidence type="ECO:0000313" key="1">
    <source>
        <dbReference type="EMBL" id="KAH0461636.1"/>
    </source>
</evidence>